<evidence type="ECO:0000256" key="7">
    <source>
        <dbReference type="SAM" id="Phobius"/>
    </source>
</evidence>
<comment type="subcellular location">
    <subcellularLocation>
        <location evidence="6">Cell membrane</location>
        <topology evidence="6">Multi-pass membrane protein</topology>
    </subcellularLocation>
    <subcellularLocation>
        <location evidence="1">Membrane</location>
        <topology evidence="1">Multi-pass membrane protein</topology>
    </subcellularLocation>
</comment>
<reference evidence="8" key="1">
    <citation type="submission" date="2022-12" db="EMBL/GenBank/DDBJ databases">
        <title>Reference genome sequencing for broad-spectrum identification of bacterial and archaeal isolates by mass spectrometry.</title>
        <authorList>
            <person name="Sekiguchi Y."/>
            <person name="Tourlousse D.M."/>
        </authorList>
    </citation>
    <scope>NUCLEOTIDE SEQUENCE</scope>
    <source>
        <strain evidence="8">10succ1</strain>
    </source>
</reference>
<feature type="transmembrane region" description="Helical" evidence="7">
    <location>
        <begin position="92"/>
        <end position="115"/>
    </location>
</feature>
<feature type="transmembrane region" description="Helical" evidence="7">
    <location>
        <begin position="222"/>
        <end position="243"/>
    </location>
</feature>
<feature type="transmembrane region" description="Helical" evidence="7">
    <location>
        <begin position="12"/>
        <end position="36"/>
    </location>
</feature>
<accession>A0A9W6GJ63</accession>
<keyword evidence="4 7" id="KW-1133">Transmembrane helix</keyword>
<evidence type="ECO:0000256" key="1">
    <source>
        <dbReference type="ARBA" id="ARBA00004141"/>
    </source>
</evidence>
<dbReference type="InterPro" id="IPR037294">
    <property type="entry name" value="ABC_BtuC-like"/>
</dbReference>
<keyword evidence="6" id="KW-0813">Transport</keyword>
<dbReference type="PANTHER" id="PTHR30477:SF0">
    <property type="entry name" value="METAL TRANSPORT SYSTEM MEMBRANE PROTEIN TM_0125-RELATED"/>
    <property type="match status" value="1"/>
</dbReference>
<proteinExistence type="inferred from homology"/>
<evidence type="ECO:0000313" key="8">
    <source>
        <dbReference type="EMBL" id="GLI54821.1"/>
    </source>
</evidence>
<dbReference type="GO" id="GO:0010043">
    <property type="term" value="P:response to zinc ion"/>
    <property type="evidence" value="ECO:0007669"/>
    <property type="project" value="TreeGrafter"/>
</dbReference>
<dbReference type="InterPro" id="IPR001626">
    <property type="entry name" value="ABC_TroCD"/>
</dbReference>
<evidence type="ECO:0000313" key="9">
    <source>
        <dbReference type="Proteomes" id="UP001144471"/>
    </source>
</evidence>
<name>A0A9W6GJ63_9FUSO</name>
<sequence length="268" mass="28714">MEIILEALSYNFIQRALLGGVLISVTCSFLGVFLVLRNYSLIGDGLAHINFATIAIALLLGFSPLMFSIPLTVGASFMIYKLNSSKKLEGDTAIALVSSFSVALGVIISSLANGFNIDLFSYLFGSILLITTSELYISVGVCVTLIVIMVFFYNDLLSLTYDEDFSKVMGIKAAFLNNLTLIITAVAISIGIRLVGTMLISSLIVFPSATSIHLARSFKGMIFYSLAVGVISIVSGIIISYAIDIPSGATIVVINSILFAGSFLIKRR</sequence>
<evidence type="ECO:0000256" key="4">
    <source>
        <dbReference type="ARBA" id="ARBA00022989"/>
    </source>
</evidence>
<feature type="transmembrane region" description="Helical" evidence="7">
    <location>
        <begin position="135"/>
        <end position="153"/>
    </location>
</feature>
<dbReference type="Proteomes" id="UP001144471">
    <property type="component" value="Unassembled WGS sequence"/>
</dbReference>
<dbReference type="PANTHER" id="PTHR30477">
    <property type="entry name" value="ABC-TRANSPORTER METAL-BINDING PROTEIN"/>
    <property type="match status" value="1"/>
</dbReference>
<evidence type="ECO:0000256" key="6">
    <source>
        <dbReference type="RuleBase" id="RU003943"/>
    </source>
</evidence>
<dbReference type="Pfam" id="PF00950">
    <property type="entry name" value="ABC-3"/>
    <property type="match status" value="1"/>
</dbReference>
<dbReference type="EMBL" id="BSDY01000001">
    <property type="protein sequence ID" value="GLI54821.1"/>
    <property type="molecule type" value="Genomic_DNA"/>
</dbReference>
<dbReference type="RefSeq" id="WP_281832869.1">
    <property type="nucleotide sequence ID" value="NZ_BSDY01000001.1"/>
</dbReference>
<feature type="transmembrane region" description="Helical" evidence="7">
    <location>
        <begin position="174"/>
        <end position="192"/>
    </location>
</feature>
<evidence type="ECO:0000256" key="3">
    <source>
        <dbReference type="ARBA" id="ARBA00022692"/>
    </source>
</evidence>
<dbReference type="SUPFAM" id="SSF81345">
    <property type="entry name" value="ABC transporter involved in vitamin B12 uptake, BtuC"/>
    <property type="match status" value="1"/>
</dbReference>
<organism evidence="8 9">
    <name type="scientific">Propionigenium maris DSM 9537</name>
    <dbReference type="NCBI Taxonomy" id="1123000"/>
    <lineage>
        <taxon>Bacteria</taxon>
        <taxon>Fusobacteriati</taxon>
        <taxon>Fusobacteriota</taxon>
        <taxon>Fusobacteriia</taxon>
        <taxon>Fusobacteriales</taxon>
        <taxon>Fusobacteriaceae</taxon>
        <taxon>Propionigenium</taxon>
    </lineage>
</organism>
<keyword evidence="5 7" id="KW-0472">Membrane</keyword>
<feature type="transmembrane region" description="Helical" evidence="7">
    <location>
        <begin position="48"/>
        <end position="80"/>
    </location>
</feature>
<dbReference type="Gene3D" id="1.10.3470.10">
    <property type="entry name" value="ABC transporter involved in vitamin B12 uptake, BtuC"/>
    <property type="match status" value="1"/>
</dbReference>
<protein>
    <submittedName>
        <fullName evidence="8">ABC transporter</fullName>
    </submittedName>
</protein>
<dbReference type="AlphaFoldDB" id="A0A9W6GJ63"/>
<dbReference type="GO" id="GO:0043190">
    <property type="term" value="C:ATP-binding cassette (ABC) transporter complex"/>
    <property type="evidence" value="ECO:0007669"/>
    <property type="project" value="InterPro"/>
</dbReference>
<evidence type="ECO:0000256" key="5">
    <source>
        <dbReference type="ARBA" id="ARBA00023136"/>
    </source>
</evidence>
<comment type="similarity">
    <text evidence="2 6">Belongs to the ABC-3 integral membrane protein family.</text>
</comment>
<evidence type="ECO:0000256" key="2">
    <source>
        <dbReference type="ARBA" id="ARBA00008034"/>
    </source>
</evidence>
<dbReference type="GO" id="GO:0055085">
    <property type="term" value="P:transmembrane transport"/>
    <property type="evidence" value="ECO:0007669"/>
    <property type="project" value="InterPro"/>
</dbReference>
<keyword evidence="3 6" id="KW-0812">Transmembrane</keyword>
<comment type="caution">
    <text evidence="8">The sequence shown here is derived from an EMBL/GenBank/DDBJ whole genome shotgun (WGS) entry which is preliminary data.</text>
</comment>
<gene>
    <name evidence="8" type="ORF">PM10SUCC1_03360</name>
</gene>
<feature type="transmembrane region" description="Helical" evidence="7">
    <location>
        <begin position="249"/>
        <end position="265"/>
    </location>
</feature>
<keyword evidence="9" id="KW-1185">Reference proteome</keyword>